<keyword evidence="2" id="KW-1185">Reference proteome</keyword>
<comment type="caution">
    <text evidence="1">The sequence shown here is derived from an EMBL/GenBank/DDBJ whole genome shotgun (WGS) entry which is preliminary data.</text>
</comment>
<dbReference type="AlphaFoldDB" id="A0A1Y2A619"/>
<protein>
    <submittedName>
        <fullName evidence="1">Uncharacterized protein</fullName>
    </submittedName>
</protein>
<evidence type="ECO:0000313" key="1">
    <source>
        <dbReference type="EMBL" id="ORY17485.1"/>
    </source>
</evidence>
<sequence length="347" mass="40216">MMDDQSNKLAKTKDDDRQLELFSLSRIIPLKSGKTVARHPRTTLESTSVRNGMIEEPEPLPKLRASISANMRREVEKVHQLERLRDEISAVRRDINLELKTYSELQSRSFAEKFYTTLPRELRLIVYDHLLAPLRSTLGQWNDISLRRFGKKIDEISRCHINSVIVQEAWVGSDVAQEAARHWCSSTDFKLQYATDIDRLLSSHFYGGIRTRELIRKLEISIRYSRKGEAGGHRISALRKRQRENLEALLSITQTRGFRLIATITPPKVHERMTQKTFAYQFLKGIKVFEELAPTLYRLKDAGMVLRVMQGFGLGSDVEDRFYGWLDGSPEALHSRIVHTRDMLQTY</sequence>
<dbReference type="OrthoDB" id="3794847at2759"/>
<gene>
    <name evidence="1" type="ORF">BCR34DRAFT_39748</name>
</gene>
<dbReference type="EMBL" id="MCFA01000012">
    <property type="protein sequence ID" value="ORY17485.1"/>
    <property type="molecule type" value="Genomic_DNA"/>
</dbReference>
<organism evidence="1 2">
    <name type="scientific">Clohesyomyces aquaticus</name>
    <dbReference type="NCBI Taxonomy" id="1231657"/>
    <lineage>
        <taxon>Eukaryota</taxon>
        <taxon>Fungi</taxon>
        <taxon>Dikarya</taxon>
        <taxon>Ascomycota</taxon>
        <taxon>Pezizomycotina</taxon>
        <taxon>Dothideomycetes</taxon>
        <taxon>Pleosporomycetidae</taxon>
        <taxon>Pleosporales</taxon>
        <taxon>Lindgomycetaceae</taxon>
        <taxon>Clohesyomyces</taxon>
    </lineage>
</organism>
<name>A0A1Y2A619_9PLEO</name>
<evidence type="ECO:0000313" key="2">
    <source>
        <dbReference type="Proteomes" id="UP000193144"/>
    </source>
</evidence>
<reference evidence="1 2" key="1">
    <citation type="submission" date="2016-07" db="EMBL/GenBank/DDBJ databases">
        <title>Pervasive Adenine N6-methylation of Active Genes in Fungi.</title>
        <authorList>
            <consortium name="DOE Joint Genome Institute"/>
            <person name="Mondo S.J."/>
            <person name="Dannebaum R.O."/>
            <person name="Kuo R.C."/>
            <person name="Labutti K."/>
            <person name="Haridas S."/>
            <person name="Kuo A."/>
            <person name="Salamov A."/>
            <person name="Ahrendt S.R."/>
            <person name="Lipzen A."/>
            <person name="Sullivan W."/>
            <person name="Andreopoulos W.B."/>
            <person name="Clum A."/>
            <person name="Lindquist E."/>
            <person name="Daum C."/>
            <person name="Ramamoorthy G.K."/>
            <person name="Gryganskyi A."/>
            <person name="Culley D."/>
            <person name="Magnuson J.K."/>
            <person name="James T.Y."/>
            <person name="O'Malley M.A."/>
            <person name="Stajich J.E."/>
            <person name="Spatafora J.W."/>
            <person name="Visel A."/>
            <person name="Grigoriev I.V."/>
        </authorList>
    </citation>
    <scope>NUCLEOTIDE SEQUENCE [LARGE SCALE GENOMIC DNA]</scope>
    <source>
        <strain evidence="1 2">CBS 115471</strain>
    </source>
</reference>
<proteinExistence type="predicted"/>
<dbReference type="Proteomes" id="UP000193144">
    <property type="component" value="Unassembled WGS sequence"/>
</dbReference>
<accession>A0A1Y2A619</accession>